<evidence type="ECO:0000313" key="2">
    <source>
        <dbReference type="EMBL" id="OGG03430.1"/>
    </source>
</evidence>
<evidence type="ECO:0000256" key="1">
    <source>
        <dbReference type="SAM" id="Phobius"/>
    </source>
</evidence>
<feature type="transmembrane region" description="Helical" evidence="1">
    <location>
        <begin position="243"/>
        <end position="269"/>
    </location>
</feature>
<evidence type="ECO:0000313" key="3">
    <source>
        <dbReference type="Proteomes" id="UP000176665"/>
    </source>
</evidence>
<keyword evidence="1" id="KW-0472">Membrane</keyword>
<keyword evidence="1" id="KW-0812">Transmembrane</keyword>
<protein>
    <submittedName>
        <fullName evidence="2">Uncharacterized protein</fullName>
    </submittedName>
</protein>
<dbReference type="AlphaFoldDB" id="A0A1F5YTA4"/>
<name>A0A1F5YTA4_9BACT</name>
<dbReference type="EMBL" id="MFJA01000025">
    <property type="protein sequence ID" value="OGG03430.1"/>
    <property type="molecule type" value="Genomic_DNA"/>
</dbReference>
<comment type="caution">
    <text evidence="2">The sequence shown here is derived from an EMBL/GenBank/DDBJ whole genome shotgun (WGS) entry which is preliminary data.</text>
</comment>
<dbReference type="Proteomes" id="UP000176665">
    <property type="component" value="Unassembled WGS sequence"/>
</dbReference>
<keyword evidence="1" id="KW-1133">Transmembrane helix</keyword>
<gene>
    <name evidence="2" type="ORF">A2W14_05320</name>
</gene>
<dbReference type="STRING" id="1798371.A2W14_05320"/>
<proteinExistence type="predicted"/>
<reference evidence="2 3" key="1">
    <citation type="journal article" date="2016" name="Nat. Commun.">
        <title>Thousands of microbial genomes shed light on interconnected biogeochemical processes in an aquifer system.</title>
        <authorList>
            <person name="Anantharaman K."/>
            <person name="Brown C.T."/>
            <person name="Hug L.A."/>
            <person name="Sharon I."/>
            <person name="Castelle C.J."/>
            <person name="Probst A.J."/>
            <person name="Thomas B.C."/>
            <person name="Singh A."/>
            <person name="Wilkins M.J."/>
            <person name="Karaoz U."/>
            <person name="Brodie E.L."/>
            <person name="Williams K.H."/>
            <person name="Hubbard S.S."/>
            <person name="Banfield J.F."/>
        </authorList>
    </citation>
    <scope>NUCLEOTIDE SEQUENCE [LARGE SCALE GENOMIC DNA]</scope>
</reference>
<feature type="transmembrane region" description="Helical" evidence="1">
    <location>
        <begin position="201"/>
        <end position="222"/>
    </location>
</feature>
<organism evidence="2 3">
    <name type="scientific">Candidatus Gottesmanbacteria bacterium RBG_16_37_8</name>
    <dbReference type="NCBI Taxonomy" id="1798371"/>
    <lineage>
        <taxon>Bacteria</taxon>
        <taxon>Candidatus Gottesmaniibacteriota</taxon>
    </lineage>
</organism>
<sequence>MAYLSTVTLLWILIALTSPSTIYAQFRTLNIAVTHPISDEAKPGDIVSLTGKDGLLEPSVVVYDQKMFGAVVDSPAFVIRTLNTYPVARSGVAYINVTTLGGPIEIGDFITSSPIKGHAQKADNLGGYMLGIALSKFTEKDGQPFDYQKQKIAKGQIKVEVGIGPASPTLQKAAGGLFGTFKQLLSALIYNIKTSKQAEKIIRYIIAALVAVIVVWINFNAFGKNITKGIEAIGRNPLAKMSIESMIIVNVVLIALVSIGGIILSLAILSL</sequence>
<accession>A0A1F5YTA4</accession>